<feature type="region of interest" description="Disordered" evidence="1">
    <location>
        <begin position="1"/>
        <end position="20"/>
    </location>
</feature>
<accession>A0ABV4CR74</accession>
<evidence type="ECO:0000259" key="2">
    <source>
        <dbReference type="Pfam" id="PF04149"/>
    </source>
</evidence>
<sequence>MSNTPDFSGARWFKSSRSNGAQNNCVETAFVPGFIGVQDTKDPHRRDRLVFSSYQWTAFIADVQAGHRDL</sequence>
<proteinExistence type="predicted"/>
<feature type="domain" description="DUF397" evidence="2">
    <location>
        <begin position="10"/>
        <end position="63"/>
    </location>
</feature>
<evidence type="ECO:0000313" key="3">
    <source>
        <dbReference type="EMBL" id="MEY8043588.1"/>
    </source>
</evidence>
<dbReference type="Pfam" id="PF04149">
    <property type="entry name" value="DUF397"/>
    <property type="match status" value="1"/>
</dbReference>
<gene>
    <name evidence="3" type="ORF">AB8O55_29630</name>
</gene>
<evidence type="ECO:0000313" key="4">
    <source>
        <dbReference type="Proteomes" id="UP001564626"/>
    </source>
</evidence>
<keyword evidence="4" id="KW-1185">Reference proteome</keyword>
<dbReference type="EMBL" id="JBGEHV010000109">
    <property type="protein sequence ID" value="MEY8043588.1"/>
    <property type="molecule type" value="Genomic_DNA"/>
</dbReference>
<protein>
    <submittedName>
        <fullName evidence="3">DUF397 domain-containing protein</fullName>
    </submittedName>
</protein>
<reference evidence="3 4" key="1">
    <citation type="submission" date="2024-08" db="EMBL/GenBank/DDBJ databases">
        <title>Genome mining of Saccharopolyspora cebuensis PGLac3 from Nigerian medicinal plant.</title>
        <authorList>
            <person name="Ezeobiora C.E."/>
            <person name="Igbokwe N.H."/>
            <person name="Amin D.H."/>
            <person name="Mendie U.E."/>
        </authorList>
    </citation>
    <scope>NUCLEOTIDE SEQUENCE [LARGE SCALE GENOMIC DNA]</scope>
    <source>
        <strain evidence="3 4">PGLac3</strain>
    </source>
</reference>
<name>A0ABV4CR74_9PSEU</name>
<comment type="caution">
    <text evidence="3">The sequence shown here is derived from an EMBL/GenBank/DDBJ whole genome shotgun (WGS) entry which is preliminary data.</text>
</comment>
<dbReference type="Proteomes" id="UP001564626">
    <property type="component" value="Unassembled WGS sequence"/>
</dbReference>
<evidence type="ECO:0000256" key="1">
    <source>
        <dbReference type="SAM" id="MobiDB-lite"/>
    </source>
</evidence>
<dbReference type="RefSeq" id="WP_369775733.1">
    <property type="nucleotide sequence ID" value="NZ_JBGEHV010000109.1"/>
</dbReference>
<dbReference type="InterPro" id="IPR007278">
    <property type="entry name" value="DUF397"/>
</dbReference>
<organism evidence="3 4">
    <name type="scientific">Saccharopolyspora cebuensis</name>
    <dbReference type="NCBI Taxonomy" id="418759"/>
    <lineage>
        <taxon>Bacteria</taxon>
        <taxon>Bacillati</taxon>
        <taxon>Actinomycetota</taxon>
        <taxon>Actinomycetes</taxon>
        <taxon>Pseudonocardiales</taxon>
        <taxon>Pseudonocardiaceae</taxon>
        <taxon>Saccharopolyspora</taxon>
    </lineage>
</organism>